<proteinExistence type="predicted"/>
<evidence type="ECO:0000313" key="1">
    <source>
        <dbReference type="EMBL" id="MDT2827013.1"/>
    </source>
</evidence>
<protein>
    <submittedName>
        <fullName evidence="1">Uncharacterized protein</fullName>
    </submittedName>
</protein>
<sequence length="47" mass="5518">MVTEDFCTIYPAELDLKTFVETIRESKFFAQSSKVIEHFYVQVSLIN</sequence>
<dbReference type="EMBL" id="JARQBN010000001">
    <property type="protein sequence ID" value="MDT2827013.1"/>
    <property type="molecule type" value="Genomic_DNA"/>
</dbReference>
<comment type="caution">
    <text evidence="1">The sequence shown here is derived from an EMBL/GenBank/DDBJ whole genome shotgun (WGS) entry which is preliminary data.</text>
</comment>
<organism evidence="1 2">
    <name type="scientific">Enterococcus viikkiensis</name>
    <dbReference type="NCBI Taxonomy" id="930854"/>
    <lineage>
        <taxon>Bacteria</taxon>
        <taxon>Bacillati</taxon>
        <taxon>Bacillota</taxon>
        <taxon>Bacilli</taxon>
        <taxon>Lactobacillales</taxon>
        <taxon>Enterococcaceae</taxon>
        <taxon>Enterococcus</taxon>
    </lineage>
</organism>
<evidence type="ECO:0000313" key="2">
    <source>
        <dbReference type="Proteomes" id="UP001265301"/>
    </source>
</evidence>
<keyword evidence="2" id="KW-1185">Reference proteome</keyword>
<accession>A0ABU3FM31</accession>
<name>A0ABU3FM31_9ENTE</name>
<reference evidence="1 2" key="1">
    <citation type="submission" date="2023-03" db="EMBL/GenBank/DDBJ databases">
        <authorList>
            <person name="Shen W."/>
            <person name="Cai J."/>
        </authorList>
    </citation>
    <scope>NUCLEOTIDE SEQUENCE [LARGE SCALE GENOMIC DNA]</scope>
    <source>
        <strain evidence="1 2">B101</strain>
    </source>
</reference>
<dbReference type="Proteomes" id="UP001265301">
    <property type="component" value="Unassembled WGS sequence"/>
</dbReference>
<gene>
    <name evidence="1" type="ORF">P7H59_00955</name>
</gene>